<reference evidence="6" key="2">
    <citation type="journal article" date="2010" name="Stand. Genomic Sci.">
        <title>Complete genome sequence of Thermosphaera aggregans type strain (M11TLT).</title>
        <authorList>
            <person name="Spring S."/>
            <person name="Rachel R."/>
            <person name="Lapidus A."/>
            <person name="Davenport K."/>
            <person name="Tice H."/>
            <person name="Copeland A."/>
            <person name="Cheng J.-F."/>
            <person name="Lucas S."/>
            <person name="Chen F."/>
            <person name="Nolan M."/>
            <person name="Bruce D."/>
            <person name="Goodwin L."/>
            <person name="Pitluck S."/>
            <person name="Ivanova N."/>
            <person name="Mavromatis K."/>
            <person name="Ovchinnikova G."/>
            <person name="Pati A."/>
            <person name="Chen A."/>
            <person name="Palaniappan K."/>
            <person name="Land M."/>
            <person name="Hauser L."/>
            <person name="Chang Y.-J."/>
            <person name="Jeffries C.C."/>
            <person name="Brettin T."/>
            <person name="Detter J.C."/>
            <person name="Tapia R."/>
            <person name="Han C."/>
            <person name="Heimerl T."/>
            <person name="Weikl F."/>
            <person name="Brambilla E."/>
            <person name="Goker M."/>
            <person name="Bristow J."/>
            <person name="Eisen J.A."/>
            <person name="Markowitz V."/>
            <person name="Hugenholtz P."/>
            <person name="Kyrpides N.C."/>
            <person name="Klenk H.-P."/>
        </authorList>
    </citation>
    <scope>NUCLEOTIDE SEQUENCE [LARGE SCALE GENOMIC DNA]</scope>
    <source>
        <strain evidence="6">DSM 11486 / M11TL</strain>
    </source>
</reference>
<evidence type="ECO:0000256" key="3">
    <source>
        <dbReference type="ARBA" id="ARBA00023163"/>
    </source>
</evidence>
<reference key="3">
    <citation type="submission" date="2010-02" db="EMBL/GenBank/DDBJ databases">
        <title>Complete genome sequence of Thermosphaera aggregans type strain (M11TL).</title>
        <authorList>
            <consortium name="US DOE Joint Genome Institute (JGI-PGF)"/>
            <person name="Spring S."/>
            <person name="Lapidus A."/>
            <person name="Munk C."/>
            <person name="Schroeder M."/>
            <person name="Glavina Del Rio T."/>
            <person name="Tice H."/>
            <person name="Copeland A."/>
            <person name="Cheng J.-F."/>
            <person name="Lucas S."/>
            <person name="Chen F."/>
            <person name="Nolan M."/>
            <person name="Bruce D."/>
            <person name="Goodwin L."/>
            <person name="Pitluck S."/>
            <person name="Ivanova N."/>
            <person name="Mavromatis K."/>
            <person name="Ovchinnikova G."/>
            <person name="Pati A."/>
            <person name="Chen A."/>
            <person name="Palaniappan K."/>
            <person name="Land M."/>
            <person name="Hauser L."/>
            <person name="Chang Y.-J."/>
            <person name="Jeffries C.C."/>
            <person name="Brettin T."/>
            <person name="Detter J.C."/>
            <person name="Tapia R."/>
            <person name="Han C."/>
            <person name="Chain P."/>
            <person name="Heimerl T."/>
            <person name="Weik F."/>
            <person name="Goker M."/>
            <person name="Rachel R."/>
            <person name="Bristow J."/>
            <person name="Eisen J.A."/>
            <person name="Markowitz V."/>
            <person name="Hugenholtz P."/>
            <person name="Kyrpides N.C."/>
            <person name="Klenk H.-P."/>
        </authorList>
    </citation>
    <scope>NUCLEOTIDE SEQUENCE</scope>
    <source>
        <strain>DSM 11486</strain>
    </source>
</reference>
<gene>
    <name evidence="5" type="ordered locus">Tagg_0913</name>
</gene>
<reference evidence="5 6" key="1">
    <citation type="journal article" date="2010" name="Stand. Genomic Sci.">
        <title>Complete genome sequence of Thermosphaera aggregans type strain (M11TL).</title>
        <authorList>
            <person name="Spring S."/>
            <person name="Rachel R."/>
            <person name="Lapidus A."/>
            <person name="Davenport K."/>
            <person name="Tice H."/>
            <person name="Copeland A."/>
            <person name="Cheng J.F."/>
            <person name="Lucas S."/>
            <person name="Chen F."/>
            <person name="Nolan M."/>
            <person name="Bruce D."/>
            <person name="Goodwin L."/>
            <person name="Pitluck S."/>
            <person name="Ivanova N."/>
            <person name="Mavromatis K."/>
            <person name="Ovchinnikova G."/>
            <person name="Pati A."/>
            <person name="Chen A."/>
            <person name="Palaniappan K."/>
            <person name="Land M."/>
            <person name="Hauser L."/>
            <person name="Chang Y.J."/>
            <person name="Jeffries C.C."/>
            <person name="Brettin T."/>
            <person name="Detter J.C."/>
            <person name="Tapia R."/>
            <person name="Han C."/>
            <person name="Heimerl T."/>
            <person name="Weikl F."/>
            <person name="Brambilla E."/>
            <person name="Goker M."/>
            <person name="Bristow J."/>
            <person name="Eisen J.A."/>
            <person name="Markowitz V."/>
            <person name="Hugenholtz P."/>
            <person name="Kyrpides N.C."/>
            <person name="Klenk H.P."/>
        </authorList>
    </citation>
    <scope>NUCLEOTIDE SEQUENCE [LARGE SCALE GENOMIC DNA]</scope>
    <source>
        <strain evidence="6">DSM 11486 / M11TL</strain>
    </source>
</reference>
<dbReference type="OrthoDB" id="46231at2157"/>
<keyword evidence="2" id="KW-0238">DNA-binding</keyword>
<dbReference type="eggNOG" id="arCOG01680">
    <property type="taxonomic scope" value="Archaea"/>
</dbReference>
<proteinExistence type="predicted"/>
<protein>
    <submittedName>
        <fullName evidence="5">Transcriptional regulator, ArsR family</fullName>
    </submittedName>
</protein>
<dbReference type="GO" id="GO:0003677">
    <property type="term" value="F:DNA binding"/>
    <property type="evidence" value="ECO:0007669"/>
    <property type="project" value="UniProtKB-KW"/>
</dbReference>
<evidence type="ECO:0000313" key="6">
    <source>
        <dbReference type="Proteomes" id="UP000002376"/>
    </source>
</evidence>
<name>D5U235_THEAM</name>
<dbReference type="InterPro" id="IPR001845">
    <property type="entry name" value="HTH_ArsR_DNA-bd_dom"/>
</dbReference>
<dbReference type="PANTHER" id="PTHR43132:SF2">
    <property type="entry name" value="ARSENICAL RESISTANCE OPERON REPRESSOR ARSR-RELATED"/>
    <property type="match status" value="1"/>
</dbReference>
<evidence type="ECO:0000313" key="5">
    <source>
        <dbReference type="EMBL" id="ADG91185.1"/>
    </source>
</evidence>
<dbReference type="InterPro" id="IPR051011">
    <property type="entry name" value="Metal_resp_trans_reg"/>
</dbReference>
<dbReference type="NCBIfam" id="NF033788">
    <property type="entry name" value="HTH_metalloreg"/>
    <property type="match status" value="1"/>
</dbReference>
<dbReference type="InterPro" id="IPR011991">
    <property type="entry name" value="ArsR-like_HTH"/>
</dbReference>
<organism evidence="5 6">
    <name type="scientific">Thermosphaera aggregans (strain DSM 11486 / M11TL)</name>
    <dbReference type="NCBI Taxonomy" id="633148"/>
    <lineage>
        <taxon>Archaea</taxon>
        <taxon>Thermoproteota</taxon>
        <taxon>Thermoprotei</taxon>
        <taxon>Desulfurococcales</taxon>
        <taxon>Desulfurococcaceae</taxon>
        <taxon>Thermosphaera</taxon>
    </lineage>
</organism>
<dbReference type="InterPro" id="IPR036388">
    <property type="entry name" value="WH-like_DNA-bd_sf"/>
</dbReference>
<dbReference type="RefSeq" id="WP_013129778.1">
    <property type="nucleotide sequence ID" value="NC_014160.1"/>
</dbReference>
<dbReference type="Pfam" id="PF01022">
    <property type="entry name" value="HTH_5"/>
    <property type="match status" value="1"/>
</dbReference>
<dbReference type="EMBL" id="CP001939">
    <property type="protein sequence ID" value="ADG91185.1"/>
    <property type="molecule type" value="Genomic_DNA"/>
</dbReference>
<keyword evidence="1" id="KW-0805">Transcription regulation</keyword>
<dbReference type="CDD" id="cd00090">
    <property type="entry name" value="HTH_ARSR"/>
    <property type="match status" value="1"/>
</dbReference>
<dbReference type="InterPro" id="IPR036390">
    <property type="entry name" value="WH_DNA-bd_sf"/>
</dbReference>
<dbReference type="Gene3D" id="1.10.10.10">
    <property type="entry name" value="Winged helix-like DNA-binding domain superfamily/Winged helix DNA-binding domain"/>
    <property type="match status" value="1"/>
</dbReference>
<dbReference type="GO" id="GO:0003700">
    <property type="term" value="F:DNA-binding transcription factor activity"/>
    <property type="evidence" value="ECO:0007669"/>
    <property type="project" value="InterPro"/>
</dbReference>
<keyword evidence="6" id="KW-1185">Reference proteome</keyword>
<evidence type="ECO:0000256" key="1">
    <source>
        <dbReference type="ARBA" id="ARBA00023015"/>
    </source>
</evidence>
<evidence type="ECO:0000259" key="4">
    <source>
        <dbReference type="PROSITE" id="PS50987"/>
    </source>
</evidence>
<dbReference type="Proteomes" id="UP000002376">
    <property type="component" value="Chromosome"/>
</dbReference>
<sequence length="143" mass="15989">MDYQGIKDLIARSLKVSEILKELKDRGACRISEAIPLNPSLEIKIPGEGLSELNHIFKHFSDPTRLKILSLLYLNGSLPVCIISHVLGLDQTLVSHHLKTLLKAGLVQYKREGKFKLYSLTSLTEKVFTTILNVFSSREANTG</sequence>
<dbReference type="PRINTS" id="PR00778">
    <property type="entry name" value="HTHARSR"/>
</dbReference>
<dbReference type="GeneID" id="9165932"/>
<accession>D5U235</accession>
<dbReference type="AlphaFoldDB" id="D5U235"/>
<dbReference type="PANTHER" id="PTHR43132">
    <property type="entry name" value="ARSENICAL RESISTANCE OPERON REPRESSOR ARSR-RELATED"/>
    <property type="match status" value="1"/>
</dbReference>
<dbReference type="SMART" id="SM00418">
    <property type="entry name" value="HTH_ARSR"/>
    <property type="match status" value="1"/>
</dbReference>
<keyword evidence="3" id="KW-0804">Transcription</keyword>
<dbReference type="HOGENOM" id="CLU_097806_7_3_2"/>
<feature type="domain" description="HTH arsR-type" evidence="4">
    <location>
        <begin position="45"/>
        <end position="139"/>
    </location>
</feature>
<dbReference type="KEGG" id="tag:Tagg_0913"/>
<dbReference type="STRING" id="633148.Tagg_0913"/>
<evidence type="ECO:0000256" key="2">
    <source>
        <dbReference type="ARBA" id="ARBA00023125"/>
    </source>
</evidence>
<dbReference type="SUPFAM" id="SSF46785">
    <property type="entry name" value="Winged helix' DNA-binding domain"/>
    <property type="match status" value="1"/>
</dbReference>
<dbReference type="PROSITE" id="PS50987">
    <property type="entry name" value="HTH_ARSR_2"/>
    <property type="match status" value="1"/>
</dbReference>